<evidence type="ECO:0000256" key="4">
    <source>
        <dbReference type="ARBA" id="ARBA00030757"/>
    </source>
</evidence>
<evidence type="ECO:0000256" key="1">
    <source>
        <dbReference type="ARBA" id="ARBA00005369"/>
    </source>
</evidence>
<organism evidence="5 6">
    <name type="scientific">Paludibacterium purpuratum</name>
    <dbReference type="NCBI Taxonomy" id="1144873"/>
    <lineage>
        <taxon>Bacteria</taxon>
        <taxon>Pseudomonadati</taxon>
        <taxon>Pseudomonadota</taxon>
        <taxon>Betaproteobacteria</taxon>
        <taxon>Neisseriales</taxon>
        <taxon>Chromobacteriaceae</taxon>
        <taxon>Paludibacterium</taxon>
    </lineage>
</organism>
<dbReference type="InterPro" id="IPR029063">
    <property type="entry name" value="SAM-dependent_MTases_sf"/>
</dbReference>
<dbReference type="GO" id="GO:0000179">
    <property type="term" value="F:rRNA (adenine-N6,N6-)-dimethyltransferase activity"/>
    <property type="evidence" value="ECO:0007669"/>
    <property type="project" value="InterPro"/>
</dbReference>
<dbReference type="Pfam" id="PF01135">
    <property type="entry name" value="PCMT"/>
    <property type="match status" value="1"/>
</dbReference>
<protein>
    <recommendedName>
        <fullName evidence="2">Protein-L-isoaspartate O-methyltransferase</fullName>
    </recommendedName>
    <alternativeName>
        <fullName evidence="4">Protein L-isoaspartyl methyltransferase</fullName>
    </alternativeName>
</protein>
<keyword evidence="5" id="KW-0489">Methyltransferase</keyword>
<keyword evidence="6" id="KW-1185">Reference proteome</keyword>
<dbReference type="InterPro" id="IPR020596">
    <property type="entry name" value="rRNA_Ade_Mease_Trfase_CS"/>
</dbReference>
<dbReference type="GO" id="GO:0004719">
    <property type="term" value="F:protein-L-isoaspartate (D-aspartate) O-methyltransferase activity"/>
    <property type="evidence" value="ECO:0007669"/>
    <property type="project" value="InterPro"/>
</dbReference>
<dbReference type="OrthoDB" id="9810066at2"/>
<dbReference type="PROSITE" id="PS01279">
    <property type="entry name" value="PCMT"/>
    <property type="match status" value="1"/>
</dbReference>
<dbReference type="GO" id="GO:0005737">
    <property type="term" value="C:cytoplasm"/>
    <property type="evidence" value="ECO:0007669"/>
    <property type="project" value="TreeGrafter"/>
</dbReference>
<dbReference type="RefSeq" id="WP_133683497.1">
    <property type="nucleotide sequence ID" value="NZ_SNZP01000016.1"/>
</dbReference>
<dbReference type="InterPro" id="IPR000682">
    <property type="entry name" value="PCMT"/>
</dbReference>
<dbReference type="Gene3D" id="3.40.50.150">
    <property type="entry name" value="Vaccinia Virus protein VP39"/>
    <property type="match status" value="1"/>
</dbReference>
<name>A0A4V3DUE4_9NEIS</name>
<evidence type="ECO:0000313" key="5">
    <source>
        <dbReference type="EMBL" id="TDR72487.1"/>
    </source>
</evidence>
<gene>
    <name evidence="5" type="ORF">DFP86_11651</name>
</gene>
<dbReference type="SUPFAM" id="SSF53335">
    <property type="entry name" value="S-adenosyl-L-methionine-dependent methyltransferases"/>
    <property type="match status" value="1"/>
</dbReference>
<dbReference type="PANTHER" id="PTHR11579">
    <property type="entry name" value="PROTEIN-L-ISOASPARTATE O-METHYLTRANSFERASE"/>
    <property type="match status" value="1"/>
</dbReference>
<comment type="caution">
    <text evidence="5">The sequence shown here is derived from an EMBL/GenBank/DDBJ whole genome shotgun (WGS) entry which is preliminary data.</text>
</comment>
<accession>A0A4V3DUE4</accession>
<evidence type="ECO:0000256" key="2">
    <source>
        <dbReference type="ARBA" id="ARBA00013346"/>
    </source>
</evidence>
<dbReference type="PANTHER" id="PTHR11579:SF18">
    <property type="entry name" value="PROTEIN-L-ISOASPARTATE O-METHYLTRANSFERASE"/>
    <property type="match status" value="1"/>
</dbReference>
<proteinExistence type="inferred from homology"/>
<dbReference type="PROSITE" id="PS01131">
    <property type="entry name" value="RRNA_A_DIMETH"/>
    <property type="match status" value="1"/>
</dbReference>
<dbReference type="AlphaFoldDB" id="A0A4V3DUE4"/>
<evidence type="ECO:0000313" key="6">
    <source>
        <dbReference type="Proteomes" id="UP000295611"/>
    </source>
</evidence>
<sequence>MDFEQARFNMVEQQIRPWDVLDPTILDLLFHVKREDFVGEEQRALSFTDVELPLPNGSRMLQPKQEARMVQDLVLQPSDKVLEIGTGSGYVTALLAKLTEKVFSMECDAAMLASAAARLHQAGLDNVQLIEGNGLEGLEKQAPFNAIFVGGSVPVVPETLKQQLAIGGRMIVTVGDEPVMTVCLIRRESEANFTETKLYETVIPRLAGSEALQPERFVF</sequence>
<reference evidence="5 6" key="1">
    <citation type="submission" date="2019-03" db="EMBL/GenBank/DDBJ databases">
        <title>Genomic Encyclopedia of Type Strains, Phase III (KMG-III): the genomes of soil and plant-associated and newly described type strains.</title>
        <authorList>
            <person name="Whitman W."/>
        </authorList>
    </citation>
    <scope>NUCLEOTIDE SEQUENCE [LARGE SCALE GENOMIC DNA]</scope>
    <source>
        <strain evidence="5 6">CECT 8976</strain>
    </source>
</reference>
<evidence type="ECO:0000256" key="3">
    <source>
        <dbReference type="ARBA" id="ARBA00022691"/>
    </source>
</evidence>
<dbReference type="CDD" id="cd02440">
    <property type="entry name" value="AdoMet_MTases"/>
    <property type="match status" value="1"/>
</dbReference>
<keyword evidence="3" id="KW-0949">S-adenosyl-L-methionine</keyword>
<keyword evidence="5" id="KW-0808">Transferase</keyword>
<dbReference type="EMBL" id="SNZP01000016">
    <property type="protein sequence ID" value="TDR72487.1"/>
    <property type="molecule type" value="Genomic_DNA"/>
</dbReference>
<dbReference type="Proteomes" id="UP000295611">
    <property type="component" value="Unassembled WGS sequence"/>
</dbReference>
<comment type="similarity">
    <text evidence="1">Belongs to the methyltransferase superfamily. L-isoaspartyl/D-aspartyl protein methyltransferase family.</text>
</comment>